<dbReference type="GO" id="GO:0030422">
    <property type="term" value="P:siRNA processing"/>
    <property type="evidence" value="ECO:0007669"/>
    <property type="project" value="TreeGrafter"/>
</dbReference>
<gene>
    <name evidence="3" type="ORF">QYM36_007131</name>
</gene>
<comment type="similarity">
    <text evidence="1">Belongs to the RdRP family.</text>
</comment>
<keyword evidence="4" id="KW-1185">Reference proteome</keyword>
<dbReference type="GO" id="GO:0003723">
    <property type="term" value="F:RNA binding"/>
    <property type="evidence" value="ECO:0007669"/>
    <property type="project" value="UniProtKB-KW"/>
</dbReference>
<keyword evidence="1" id="KW-0548">Nucleotidyltransferase</keyword>
<comment type="caution">
    <text evidence="3">The sequence shown here is derived from an EMBL/GenBank/DDBJ whole genome shotgun (WGS) entry which is preliminary data.</text>
</comment>
<name>A0AA88LCY8_ARTSF</name>
<dbReference type="GO" id="GO:0003968">
    <property type="term" value="F:RNA-directed RNA polymerase activity"/>
    <property type="evidence" value="ECO:0007669"/>
    <property type="project" value="UniProtKB-KW"/>
</dbReference>
<keyword evidence="1" id="KW-0808">Transferase</keyword>
<dbReference type="EMBL" id="JAVRJZ010000011">
    <property type="protein sequence ID" value="KAK2716880.1"/>
    <property type="molecule type" value="Genomic_DNA"/>
</dbReference>
<accession>A0AA88LCY8</accession>
<dbReference type="AlphaFoldDB" id="A0AA88LCY8"/>
<dbReference type="Proteomes" id="UP001187531">
    <property type="component" value="Unassembled WGS sequence"/>
</dbReference>
<proteinExistence type="inferred from homology"/>
<dbReference type="GO" id="GO:0031380">
    <property type="term" value="C:nuclear RNA-directed RNA polymerase complex"/>
    <property type="evidence" value="ECO:0007669"/>
    <property type="project" value="TreeGrafter"/>
</dbReference>
<feature type="domain" description="RDRP core" evidence="2">
    <location>
        <begin position="242"/>
        <end position="760"/>
    </location>
</feature>
<protein>
    <recommendedName>
        <fullName evidence="1">RNA-dependent RNA polymerase</fullName>
        <ecNumber evidence="1">2.7.7.48</ecNumber>
    </recommendedName>
</protein>
<reference evidence="3" key="1">
    <citation type="submission" date="2023-07" db="EMBL/GenBank/DDBJ databases">
        <title>Chromosome-level genome assembly of Artemia franciscana.</title>
        <authorList>
            <person name="Jo E."/>
        </authorList>
    </citation>
    <scope>NUCLEOTIDE SEQUENCE</scope>
    <source>
        <tissue evidence="3">Whole body</tissue>
    </source>
</reference>
<dbReference type="PANTHER" id="PTHR23079">
    <property type="entry name" value="RNA-DEPENDENT RNA POLYMERASE"/>
    <property type="match status" value="1"/>
</dbReference>
<dbReference type="Pfam" id="PF05183">
    <property type="entry name" value="RdRP"/>
    <property type="match status" value="1"/>
</dbReference>
<dbReference type="EC" id="2.7.7.48" evidence="1"/>
<evidence type="ECO:0000313" key="3">
    <source>
        <dbReference type="EMBL" id="KAK2716880.1"/>
    </source>
</evidence>
<dbReference type="PANTHER" id="PTHR23079:SF55">
    <property type="entry name" value="RNA-DIRECTED RNA POLYMERASE"/>
    <property type="match status" value="1"/>
</dbReference>
<organism evidence="3 4">
    <name type="scientific">Artemia franciscana</name>
    <name type="common">Brine shrimp</name>
    <name type="synonym">Artemia sanfranciscana</name>
    <dbReference type="NCBI Taxonomy" id="6661"/>
    <lineage>
        <taxon>Eukaryota</taxon>
        <taxon>Metazoa</taxon>
        <taxon>Ecdysozoa</taxon>
        <taxon>Arthropoda</taxon>
        <taxon>Crustacea</taxon>
        <taxon>Branchiopoda</taxon>
        <taxon>Anostraca</taxon>
        <taxon>Artemiidae</taxon>
        <taxon>Artemia</taxon>
    </lineage>
</organism>
<sequence length="764" mass="85911">MNKLAKKGLKFEIKINGGEYKRTIILNYSSFLDFALLDWRDDGTVRVYLPYSSMPTLISHGEKTENLNLNFRCELDPLDKQILSAFEDNSVLVLALKFNSSDDDSYDLLQEVLKNPNYFPIGIYDSCVTVISDDQEEDLWDLFLKSSSTDIELNSLAWNLSAIKSQKNVAFSKATQRKVLKTILEAHNLESLILALNFYLFKGIDFPYWFNFDAALKMEFEAQKNLTKKVRNNTVLVGSVVITSTRTVYYPVMSVKQSRIHRKFPNNKFVIVAFRDENMDKLQGQESFKFVTYMLNNGLTLNGKRYNFFCGSASEQRSHKALFISSESIEEVNELRSMIVLNSQDLNSVSEFLSKLSLFCTTDTPTFNLFPERWAVADDVSAENGDCLTEGTGLIRSSVASQIAHLLESNSIPSAYQVRFSGIKGVLLVVDDQFMDNSVGCEKDILIRKSMIKFESNDYNLGIVSFSKFIPVKLNREVITLLESISPIVVEELHVLQEKELSRLVEMLLNSQIASKKLKCSLANVWNVKEVAKYFDMASEPFWIQILKKLFDSEVTDIAKKAKILVEEAALVIGVADPFQILCDEEIFLQVQRSEDEEAVTVTGLVAIYRNPCLYPGDVRTVMAVDRAEFRSFKNVLIMPASPNCKYSLAAACSGGDLDGDLFAVIWNSRLVPPVSCIYPPLRYSKLKCDIPKHPTPCKHQALSEFYVKSLVNDVLGRVAHLHLALCDRREGGACDPLAMKVAESQAVAVDFPKTGIAPTAGMG</sequence>
<evidence type="ECO:0000256" key="1">
    <source>
        <dbReference type="RuleBase" id="RU363098"/>
    </source>
</evidence>
<evidence type="ECO:0000259" key="2">
    <source>
        <dbReference type="Pfam" id="PF05183"/>
    </source>
</evidence>
<dbReference type="InterPro" id="IPR057596">
    <property type="entry name" value="RDRP_core"/>
</dbReference>
<evidence type="ECO:0000313" key="4">
    <source>
        <dbReference type="Proteomes" id="UP001187531"/>
    </source>
</evidence>
<dbReference type="InterPro" id="IPR007855">
    <property type="entry name" value="RDRP"/>
</dbReference>
<keyword evidence="1" id="KW-0696">RNA-directed RNA polymerase</keyword>
<comment type="catalytic activity">
    <reaction evidence="1">
        <text>RNA(n) + a ribonucleoside 5'-triphosphate = RNA(n+1) + diphosphate</text>
        <dbReference type="Rhea" id="RHEA:21248"/>
        <dbReference type="Rhea" id="RHEA-COMP:14527"/>
        <dbReference type="Rhea" id="RHEA-COMP:17342"/>
        <dbReference type="ChEBI" id="CHEBI:33019"/>
        <dbReference type="ChEBI" id="CHEBI:61557"/>
        <dbReference type="ChEBI" id="CHEBI:140395"/>
        <dbReference type="EC" id="2.7.7.48"/>
    </reaction>
</comment>
<keyword evidence="1" id="KW-0694">RNA-binding</keyword>